<gene>
    <name evidence="4" type="ORF">HU200_028111</name>
</gene>
<feature type="compositionally biased region" description="Acidic residues" evidence="2">
    <location>
        <begin position="171"/>
        <end position="181"/>
    </location>
</feature>
<dbReference type="InterPro" id="IPR036236">
    <property type="entry name" value="Znf_C2H2_sf"/>
</dbReference>
<comment type="caution">
    <text evidence="4">The sequence shown here is derived from an EMBL/GenBank/DDBJ whole genome shotgun (WGS) entry which is preliminary data.</text>
</comment>
<dbReference type="InterPro" id="IPR013087">
    <property type="entry name" value="Znf_C2H2_type"/>
</dbReference>
<dbReference type="GO" id="GO:0003700">
    <property type="term" value="F:DNA-binding transcription factor activity"/>
    <property type="evidence" value="ECO:0007669"/>
    <property type="project" value="InterPro"/>
</dbReference>
<keyword evidence="1" id="KW-0862">Zinc</keyword>
<dbReference type="PANTHER" id="PTHR45730">
    <property type="entry name" value="ZINC FINGER PROTEIN JAGGED"/>
    <property type="match status" value="1"/>
</dbReference>
<evidence type="ECO:0000259" key="3">
    <source>
        <dbReference type="PROSITE" id="PS50157"/>
    </source>
</evidence>
<proteinExistence type="predicted"/>
<keyword evidence="1" id="KW-0479">Metal-binding</keyword>
<dbReference type="GO" id="GO:0008270">
    <property type="term" value="F:zinc ion binding"/>
    <property type="evidence" value="ECO:0007669"/>
    <property type="project" value="UniProtKB-KW"/>
</dbReference>
<name>A0A835EUB9_9POAL</name>
<accession>A0A835EUB9</accession>
<feature type="region of interest" description="Disordered" evidence="2">
    <location>
        <begin position="1"/>
        <end position="30"/>
    </location>
</feature>
<organism evidence="4 5">
    <name type="scientific">Digitaria exilis</name>
    <dbReference type="NCBI Taxonomy" id="1010633"/>
    <lineage>
        <taxon>Eukaryota</taxon>
        <taxon>Viridiplantae</taxon>
        <taxon>Streptophyta</taxon>
        <taxon>Embryophyta</taxon>
        <taxon>Tracheophyta</taxon>
        <taxon>Spermatophyta</taxon>
        <taxon>Magnoliopsida</taxon>
        <taxon>Liliopsida</taxon>
        <taxon>Poales</taxon>
        <taxon>Poaceae</taxon>
        <taxon>PACMAD clade</taxon>
        <taxon>Panicoideae</taxon>
        <taxon>Panicodae</taxon>
        <taxon>Paniceae</taxon>
        <taxon>Anthephorinae</taxon>
        <taxon>Digitaria</taxon>
    </lineage>
</organism>
<evidence type="ECO:0000313" key="4">
    <source>
        <dbReference type="EMBL" id="KAF8714107.1"/>
    </source>
</evidence>
<dbReference type="EMBL" id="JACEFO010001739">
    <property type="protein sequence ID" value="KAF8714107.1"/>
    <property type="molecule type" value="Genomic_DNA"/>
</dbReference>
<keyword evidence="1" id="KW-0863">Zinc-finger</keyword>
<dbReference type="PANTHER" id="PTHR45730:SF108">
    <property type="entry name" value="PROTEIN LATE FLOWERING"/>
    <property type="match status" value="1"/>
</dbReference>
<dbReference type="OrthoDB" id="692117at2759"/>
<dbReference type="SUPFAM" id="SSF57667">
    <property type="entry name" value="beta-beta-alpha zinc fingers"/>
    <property type="match status" value="1"/>
</dbReference>
<dbReference type="Proteomes" id="UP000636709">
    <property type="component" value="Unassembled WGS sequence"/>
</dbReference>
<evidence type="ECO:0000256" key="2">
    <source>
        <dbReference type="SAM" id="MobiDB-lite"/>
    </source>
</evidence>
<keyword evidence="5" id="KW-1185">Reference proteome</keyword>
<evidence type="ECO:0000313" key="5">
    <source>
        <dbReference type="Proteomes" id="UP000636709"/>
    </source>
</evidence>
<feature type="region of interest" description="Disordered" evidence="2">
    <location>
        <begin position="156"/>
        <end position="181"/>
    </location>
</feature>
<dbReference type="AlphaFoldDB" id="A0A835EUB9"/>
<evidence type="ECO:0000256" key="1">
    <source>
        <dbReference type="PROSITE-ProRule" id="PRU00042"/>
    </source>
</evidence>
<feature type="domain" description="C2H2-type" evidence="3">
    <location>
        <begin position="49"/>
        <end position="76"/>
    </location>
</feature>
<protein>
    <recommendedName>
        <fullName evidence="3">C2H2-type domain-containing protein</fullName>
    </recommendedName>
</protein>
<sequence length="181" mass="18954">MEKEPSSAAPLHLTLAISPPAAAGRRDDEAEMDAAAPTAYVDGKWVRLFPCLFCNKKFLKSQALGGHQNAHKKERAAGSWNPYVVYDGDDGDASHGGGADEELSSVAGVKVKLETPGGGRTRFFAEHSKLFPVPPPASVPAPATGSGGAVEILNWRRTSRMSGGGGGGGNSDEELDLELRL</sequence>
<dbReference type="PROSITE" id="PS50157">
    <property type="entry name" value="ZINC_FINGER_C2H2_2"/>
    <property type="match status" value="1"/>
</dbReference>
<reference evidence="4" key="1">
    <citation type="submission" date="2020-07" db="EMBL/GenBank/DDBJ databases">
        <title>Genome sequence and genetic diversity analysis of an under-domesticated orphan crop, white fonio (Digitaria exilis).</title>
        <authorList>
            <person name="Bennetzen J.L."/>
            <person name="Chen S."/>
            <person name="Ma X."/>
            <person name="Wang X."/>
            <person name="Yssel A.E.J."/>
            <person name="Chaluvadi S.R."/>
            <person name="Johnson M."/>
            <person name="Gangashetty P."/>
            <person name="Hamidou F."/>
            <person name="Sanogo M.D."/>
            <person name="Zwaenepoel A."/>
            <person name="Wallace J."/>
            <person name="Van De Peer Y."/>
            <person name="Van Deynze A."/>
        </authorList>
    </citation>
    <scope>NUCLEOTIDE SEQUENCE</scope>
    <source>
        <tissue evidence="4">Leaves</tissue>
    </source>
</reference>
<dbReference type="PROSITE" id="PS00028">
    <property type="entry name" value="ZINC_FINGER_C2H2_1"/>
    <property type="match status" value="1"/>
</dbReference>
<dbReference type="InterPro" id="IPR045320">
    <property type="entry name" value="JAGGED/SL1-like"/>
</dbReference>